<keyword evidence="1 2" id="KW-0349">Heme</keyword>
<dbReference type="PANTHER" id="PTHR24301">
    <property type="entry name" value="THROMBOXANE-A SYNTHASE"/>
    <property type="match status" value="1"/>
</dbReference>
<comment type="cofactor">
    <cofactor evidence="1">
        <name>heme</name>
        <dbReference type="ChEBI" id="CHEBI:30413"/>
    </cofactor>
</comment>
<keyword evidence="2" id="KW-0560">Oxidoreductase</keyword>
<comment type="similarity">
    <text evidence="2">Belongs to the cytochrome P450 family.</text>
</comment>
<organism evidence="3 4">
    <name type="scientific">Vibrio atlanticus</name>
    <dbReference type="NCBI Taxonomy" id="693153"/>
    <lineage>
        <taxon>Bacteria</taxon>
        <taxon>Pseudomonadati</taxon>
        <taxon>Pseudomonadota</taxon>
        <taxon>Gammaproteobacteria</taxon>
        <taxon>Vibrionales</taxon>
        <taxon>Vibrionaceae</taxon>
        <taxon>Vibrio</taxon>
    </lineage>
</organism>
<protein>
    <submittedName>
        <fullName evidence="3">Putative bifunctional P-450/NADPH-P450 reductase 2</fullName>
    </submittedName>
</protein>
<keyword evidence="2" id="KW-0503">Monooxygenase</keyword>
<gene>
    <name evidence="3" type="primary">cypE</name>
    <name evidence="3" type="ORF">VAT7223_03562</name>
</gene>
<evidence type="ECO:0000313" key="4">
    <source>
        <dbReference type="Proteomes" id="UP000092876"/>
    </source>
</evidence>
<keyword evidence="1 2" id="KW-0479">Metal-binding</keyword>
<dbReference type="PROSITE" id="PS00086">
    <property type="entry name" value="CYTOCHROME_P450"/>
    <property type="match status" value="1"/>
</dbReference>
<dbReference type="InterPro" id="IPR001128">
    <property type="entry name" value="Cyt_P450"/>
</dbReference>
<dbReference type="GeneID" id="94235328"/>
<dbReference type="Gene3D" id="1.10.630.10">
    <property type="entry name" value="Cytochrome P450"/>
    <property type="match status" value="1"/>
</dbReference>
<evidence type="ECO:0000256" key="1">
    <source>
        <dbReference type="PIRSR" id="PIRSR602401-1"/>
    </source>
</evidence>
<accession>A0A1C3J0T2</accession>
<proteinExistence type="inferred from homology"/>
<reference evidence="4" key="1">
    <citation type="submission" date="2016-06" db="EMBL/GenBank/DDBJ databases">
        <authorList>
            <person name="Rodrigo-Torres Lidia"/>
            <person name="Arahal R.David."/>
        </authorList>
    </citation>
    <scope>NUCLEOTIDE SEQUENCE [LARGE SCALE GENOMIC DNA]</scope>
    <source>
        <strain evidence="4">CECT 7223</strain>
    </source>
</reference>
<dbReference type="Pfam" id="PF00067">
    <property type="entry name" value="p450"/>
    <property type="match status" value="1"/>
</dbReference>
<dbReference type="PANTHER" id="PTHR24301:SF2">
    <property type="entry name" value="THROMBOXANE-A SYNTHASE"/>
    <property type="match status" value="1"/>
</dbReference>
<dbReference type="Proteomes" id="UP000092876">
    <property type="component" value="Unassembled WGS sequence"/>
</dbReference>
<dbReference type="InterPro" id="IPR017972">
    <property type="entry name" value="Cyt_P450_CS"/>
</dbReference>
<dbReference type="RefSeq" id="WP_017104229.1">
    <property type="nucleotide sequence ID" value="NZ_AP025461.1"/>
</dbReference>
<dbReference type="AlphaFoldDB" id="A0A1C3J0T2"/>
<dbReference type="GO" id="GO:0016705">
    <property type="term" value="F:oxidoreductase activity, acting on paired donors, with incorporation or reduction of molecular oxygen"/>
    <property type="evidence" value="ECO:0007669"/>
    <property type="project" value="InterPro"/>
</dbReference>
<dbReference type="CDD" id="cd11083">
    <property type="entry name" value="CYP_unk"/>
    <property type="match status" value="1"/>
</dbReference>
<evidence type="ECO:0000313" key="3">
    <source>
        <dbReference type="EMBL" id="SBS67187.1"/>
    </source>
</evidence>
<evidence type="ECO:0000256" key="2">
    <source>
        <dbReference type="RuleBase" id="RU000461"/>
    </source>
</evidence>
<dbReference type="PRINTS" id="PR00385">
    <property type="entry name" value="P450"/>
</dbReference>
<dbReference type="SUPFAM" id="SSF48264">
    <property type="entry name" value="Cytochrome P450"/>
    <property type="match status" value="1"/>
</dbReference>
<keyword evidence="1 2" id="KW-0408">Iron</keyword>
<dbReference type="PRINTS" id="PR00463">
    <property type="entry name" value="EP450I"/>
</dbReference>
<name>A0A1C3J0T2_9VIBR</name>
<sequence length="466" mass="53000">MQKIEQLPMPPKSGILGHVSYLKKPNVHQQMLSWVNEYGAYFRLKLGMKDVMVLSEPSQIKAILKSRPDDFRRLKSIESVFEEAGLNGIFSAEGDRWKHQRKLTEPMFQPSHLKHFYPKLSVITERLRKHFEKLSESGTVVDLVSEFKKYTVDVTSLLAFGEDFNSIEQSDTPLGESLRHVFPVISQRSKSPIPLWRFFKTKKDTQFDASLEEIGHFVSTCIDKQRTRLAECPELRESPENMLQIMLLEQELDTSLTDRDILANAITLLLAGEDTTANTLAWMAFLVSGNQGSEQALQSELADLGEASVLEWPIPRVPYMTAIMYEAMRLKPVAPQLYLEPTKDTYLGDFEIKKGTPVFVILHANGFDPDLFEDPMSFDPNRWINKKGASFSNLQPFGGGARLCPGRSLAIMEIKLAFHSLFNEFTLEPQQAPEDVFEQFAFTMSPVGFKVKIKKVADADKRNIKL</sequence>
<feature type="binding site" description="axial binding residue" evidence="1">
    <location>
        <position position="404"/>
    </location>
    <ligand>
        <name>heme</name>
        <dbReference type="ChEBI" id="CHEBI:30413"/>
    </ligand>
    <ligandPart>
        <name>Fe</name>
        <dbReference type="ChEBI" id="CHEBI:18248"/>
    </ligandPart>
</feature>
<dbReference type="GO" id="GO:0005506">
    <property type="term" value="F:iron ion binding"/>
    <property type="evidence" value="ECO:0007669"/>
    <property type="project" value="InterPro"/>
</dbReference>
<dbReference type="InterPro" id="IPR036396">
    <property type="entry name" value="Cyt_P450_sf"/>
</dbReference>
<dbReference type="EMBL" id="FLQP01000061">
    <property type="protein sequence ID" value="SBS67187.1"/>
    <property type="molecule type" value="Genomic_DNA"/>
</dbReference>
<dbReference type="GO" id="GO:0004497">
    <property type="term" value="F:monooxygenase activity"/>
    <property type="evidence" value="ECO:0007669"/>
    <property type="project" value="UniProtKB-KW"/>
</dbReference>
<dbReference type="InterPro" id="IPR002401">
    <property type="entry name" value="Cyt_P450_E_grp-I"/>
</dbReference>
<dbReference type="GO" id="GO:0020037">
    <property type="term" value="F:heme binding"/>
    <property type="evidence" value="ECO:0007669"/>
    <property type="project" value="InterPro"/>
</dbReference>